<dbReference type="EMBL" id="CAJVQB010027072">
    <property type="protein sequence ID" value="CAG8809882.1"/>
    <property type="molecule type" value="Genomic_DNA"/>
</dbReference>
<dbReference type="Proteomes" id="UP000789901">
    <property type="component" value="Unassembled WGS sequence"/>
</dbReference>
<protein>
    <submittedName>
        <fullName evidence="1">23747_t:CDS:1</fullName>
    </submittedName>
</protein>
<evidence type="ECO:0000313" key="1">
    <source>
        <dbReference type="EMBL" id="CAG8809882.1"/>
    </source>
</evidence>
<keyword evidence="2" id="KW-1185">Reference proteome</keyword>
<sequence>NNIYDDDSLTWINLILEETVNLKDLIFQDEDFVLYEYSTNTTSATSDTNNESDTNKGFDPESLVNTILDELAN</sequence>
<reference evidence="1 2" key="1">
    <citation type="submission" date="2021-06" db="EMBL/GenBank/DDBJ databases">
        <authorList>
            <person name="Kallberg Y."/>
            <person name="Tangrot J."/>
            <person name="Rosling A."/>
        </authorList>
    </citation>
    <scope>NUCLEOTIDE SEQUENCE [LARGE SCALE GENOMIC DNA]</scope>
    <source>
        <strain evidence="1 2">120-4 pot B 10/14</strain>
    </source>
</reference>
<gene>
    <name evidence="1" type="ORF">GMARGA_LOCUS24982</name>
</gene>
<proteinExistence type="predicted"/>
<comment type="caution">
    <text evidence="1">The sequence shown here is derived from an EMBL/GenBank/DDBJ whole genome shotgun (WGS) entry which is preliminary data.</text>
</comment>
<feature type="non-terminal residue" evidence="1">
    <location>
        <position position="1"/>
    </location>
</feature>
<organism evidence="1 2">
    <name type="scientific">Gigaspora margarita</name>
    <dbReference type="NCBI Taxonomy" id="4874"/>
    <lineage>
        <taxon>Eukaryota</taxon>
        <taxon>Fungi</taxon>
        <taxon>Fungi incertae sedis</taxon>
        <taxon>Mucoromycota</taxon>
        <taxon>Glomeromycotina</taxon>
        <taxon>Glomeromycetes</taxon>
        <taxon>Diversisporales</taxon>
        <taxon>Gigasporaceae</taxon>
        <taxon>Gigaspora</taxon>
    </lineage>
</organism>
<accession>A0ABN7W031</accession>
<name>A0ABN7W031_GIGMA</name>
<evidence type="ECO:0000313" key="2">
    <source>
        <dbReference type="Proteomes" id="UP000789901"/>
    </source>
</evidence>